<sequence>MLVAFFGSVAREVFDALDHAIFHVFAVLRSQSVQISICVLDDSFSIRAVSTRIDDCVSPIVKDVHTWVKVDVDA</sequence>
<reference evidence="1" key="1">
    <citation type="submission" date="2019-08" db="EMBL/GenBank/DDBJ databases">
        <authorList>
            <person name="Kucharzyk K."/>
            <person name="Murdoch R.W."/>
            <person name="Higgins S."/>
            <person name="Loffler F."/>
        </authorList>
    </citation>
    <scope>NUCLEOTIDE SEQUENCE</scope>
</reference>
<name>A0A644XNE9_9ZZZZ</name>
<comment type="caution">
    <text evidence="1">The sequence shown here is derived from an EMBL/GenBank/DDBJ whole genome shotgun (WGS) entry which is preliminary data.</text>
</comment>
<dbReference type="AlphaFoldDB" id="A0A644XNE9"/>
<organism evidence="1">
    <name type="scientific">bioreactor metagenome</name>
    <dbReference type="NCBI Taxonomy" id="1076179"/>
    <lineage>
        <taxon>unclassified sequences</taxon>
        <taxon>metagenomes</taxon>
        <taxon>ecological metagenomes</taxon>
    </lineage>
</organism>
<evidence type="ECO:0000313" key="1">
    <source>
        <dbReference type="EMBL" id="MPM17331.1"/>
    </source>
</evidence>
<protein>
    <submittedName>
        <fullName evidence="1">Uncharacterized protein</fullName>
    </submittedName>
</protein>
<accession>A0A644XNE9</accession>
<dbReference type="EMBL" id="VSSQ01002776">
    <property type="protein sequence ID" value="MPM17331.1"/>
    <property type="molecule type" value="Genomic_DNA"/>
</dbReference>
<gene>
    <name evidence="1" type="ORF">SDC9_63719</name>
</gene>
<proteinExistence type="predicted"/>